<evidence type="ECO:0000313" key="1">
    <source>
        <dbReference type="EMBL" id="GIX74044.1"/>
    </source>
</evidence>
<reference evidence="1 2" key="1">
    <citation type="submission" date="2021-06" db="EMBL/GenBank/DDBJ databases">
        <title>Caerostris darwini draft genome.</title>
        <authorList>
            <person name="Kono N."/>
            <person name="Arakawa K."/>
        </authorList>
    </citation>
    <scope>NUCLEOTIDE SEQUENCE [LARGE SCALE GENOMIC DNA]</scope>
</reference>
<protein>
    <submittedName>
        <fullName evidence="1">Uncharacterized protein</fullName>
    </submittedName>
</protein>
<evidence type="ECO:0000313" key="2">
    <source>
        <dbReference type="Proteomes" id="UP001054837"/>
    </source>
</evidence>
<dbReference type="EMBL" id="BPLQ01000688">
    <property type="protein sequence ID" value="GIX74044.1"/>
    <property type="molecule type" value="Genomic_DNA"/>
</dbReference>
<dbReference type="AlphaFoldDB" id="A0AAV4MQ50"/>
<gene>
    <name evidence="1" type="ORF">CDAR_275301</name>
</gene>
<sequence length="179" mass="20597">MYPLLSMRDSLQSMRPVPSIVNARFTTVNATCTLYCQYEICYSQCGKYLLLSMRDSLQSMRKVPSSIIDARFCAVNATCTVYCRCEIHYSQCGKYRLLSMRDSLQSMRPVPSMRDLSNANTFYCQCKIHKIQSMRKVPSSIVDARFSAVNATCTVYCRCEILCSQCDMHRLFSMRDVLQ</sequence>
<accession>A0AAV4MQ50</accession>
<dbReference type="Proteomes" id="UP001054837">
    <property type="component" value="Unassembled WGS sequence"/>
</dbReference>
<proteinExistence type="predicted"/>
<organism evidence="1 2">
    <name type="scientific">Caerostris darwini</name>
    <dbReference type="NCBI Taxonomy" id="1538125"/>
    <lineage>
        <taxon>Eukaryota</taxon>
        <taxon>Metazoa</taxon>
        <taxon>Ecdysozoa</taxon>
        <taxon>Arthropoda</taxon>
        <taxon>Chelicerata</taxon>
        <taxon>Arachnida</taxon>
        <taxon>Araneae</taxon>
        <taxon>Araneomorphae</taxon>
        <taxon>Entelegynae</taxon>
        <taxon>Araneoidea</taxon>
        <taxon>Araneidae</taxon>
        <taxon>Caerostris</taxon>
    </lineage>
</organism>
<comment type="caution">
    <text evidence="1">The sequence shown here is derived from an EMBL/GenBank/DDBJ whole genome shotgun (WGS) entry which is preliminary data.</text>
</comment>
<name>A0AAV4MQ50_9ARAC</name>
<keyword evidence="2" id="KW-1185">Reference proteome</keyword>